<dbReference type="EMBL" id="JANPWB010000010">
    <property type="protein sequence ID" value="KAJ1134442.1"/>
    <property type="molecule type" value="Genomic_DNA"/>
</dbReference>
<feature type="region of interest" description="Disordered" evidence="1">
    <location>
        <begin position="90"/>
        <end position="116"/>
    </location>
</feature>
<sequence length="116" mass="12983">MIPAQSVTGSCLRKKECAFNSSNELPFVVEAIQRLRSHKALFSDTPLAPPSGREDHQEHQSRRVRKAAESTRVVARFSRRVGHQNVLSLPAQYVRRERHSASAPTTRAHARTAGRS</sequence>
<gene>
    <name evidence="2" type="ORF">NDU88_000894</name>
</gene>
<accession>A0AAV7Q1L8</accession>
<keyword evidence="3" id="KW-1185">Reference proteome</keyword>
<dbReference type="AlphaFoldDB" id="A0AAV7Q1L8"/>
<reference evidence="2" key="1">
    <citation type="journal article" date="2022" name="bioRxiv">
        <title>Sequencing and chromosome-scale assembly of the giantPleurodeles waltlgenome.</title>
        <authorList>
            <person name="Brown T."/>
            <person name="Elewa A."/>
            <person name="Iarovenko S."/>
            <person name="Subramanian E."/>
            <person name="Araus A.J."/>
            <person name="Petzold A."/>
            <person name="Susuki M."/>
            <person name="Suzuki K.-i.T."/>
            <person name="Hayashi T."/>
            <person name="Toyoda A."/>
            <person name="Oliveira C."/>
            <person name="Osipova E."/>
            <person name="Leigh N.D."/>
            <person name="Simon A."/>
            <person name="Yun M.H."/>
        </authorList>
    </citation>
    <scope>NUCLEOTIDE SEQUENCE</scope>
    <source>
        <strain evidence="2">20211129_DDA</strain>
        <tissue evidence="2">Liver</tissue>
    </source>
</reference>
<comment type="caution">
    <text evidence="2">The sequence shown here is derived from an EMBL/GenBank/DDBJ whole genome shotgun (WGS) entry which is preliminary data.</text>
</comment>
<evidence type="ECO:0000313" key="3">
    <source>
        <dbReference type="Proteomes" id="UP001066276"/>
    </source>
</evidence>
<name>A0AAV7Q1L8_PLEWA</name>
<evidence type="ECO:0000313" key="2">
    <source>
        <dbReference type="EMBL" id="KAJ1134442.1"/>
    </source>
</evidence>
<protein>
    <submittedName>
        <fullName evidence="2">Uncharacterized protein</fullName>
    </submittedName>
</protein>
<feature type="region of interest" description="Disordered" evidence="1">
    <location>
        <begin position="42"/>
        <end position="70"/>
    </location>
</feature>
<evidence type="ECO:0000256" key="1">
    <source>
        <dbReference type="SAM" id="MobiDB-lite"/>
    </source>
</evidence>
<organism evidence="2 3">
    <name type="scientific">Pleurodeles waltl</name>
    <name type="common">Iberian ribbed newt</name>
    <dbReference type="NCBI Taxonomy" id="8319"/>
    <lineage>
        <taxon>Eukaryota</taxon>
        <taxon>Metazoa</taxon>
        <taxon>Chordata</taxon>
        <taxon>Craniata</taxon>
        <taxon>Vertebrata</taxon>
        <taxon>Euteleostomi</taxon>
        <taxon>Amphibia</taxon>
        <taxon>Batrachia</taxon>
        <taxon>Caudata</taxon>
        <taxon>Salamandroidea</taxon>
        <taxon>Salamandridae</taxon>
        <taxon>Pleurodelinae</taxon>
        <taxon>Pleurodeles</taxon>
    </lineage>
</organism>
<proteinExistence type="predicted"/>
<feature type="compositionally biased region" description="Basic and acidic residues" evidence="1">
    <location>
        <begin position="52"/>
        <end position="69"/>
    </location>
</feature>
<dbReference type="Proteomes" id="UP001066276">
    <property type="component" value="Chromosome 6"/>
</dbReference>